<gene>
    <name evidence="3" type="ORF">RF55_10035</name>
</gene>
<feature type="compositionally biased region" description="Polar residues" evidence="1">
    <location>
        <begin position="174"/>
        <end position="185"/>
    </location>
</feature>
<dbReference type="Pfam" id="PF18701">
    <property type="entry name" value="DUF5641"/>
    <property type="match status" value="1"/>
</dbReference>
<dbReference type="EMBL" id="LBMM01006892">
    <property type="protein sequence ID" value="KMQ90229.1"/>
    <property type="molecule type" value="Genomic_DNA"/>
</dbReference>
<dbReference type="PANTHER" id="PTHR47331:SF6">
    <property type="entry name" value="DOUBLECORTIN DOMAIN-CONTAINING PROTEIN"/>
    <property type="match status" value="1"/>
</dbReference>
<feature type="compositionally biased region" description="Basic and acidic residues" evidence="1">
    <location>
        <begin position="227"/>
        <end position="237"/>
    </location>
</feature>
<dbReference type="PANTHER" id="PTHR47331">
    <property type="entry name" value="PHD-TYPE DOMAIN-CONTAINING PROTEIN"/>
    <property type="match status" value="1"/>
</dbReference>
<dbReference type="STRING" id="67767.A0A0J7KJ05"/>
<dbReference type="PaxDb" id="67767-A0A0J7KJ05"/>
<evidence type="ECO:0000313" key="3">
    <source>
        <dbReference type="EMBL" id="KMQ90229.1"/>
    </source>
</evidence>
<evidence type="ECO:0000259" key="2">
    <source>
        <dbReference type="Pfam" id="PF18701"/>
    </source>
</evidence>
<organism evidence="3 4">
    <name type="scientific">Lasius niger</name>
    <name type="common">Black garden ant</name>
    <dbReference type="NCBI Taxonomy" id="67767"/>
    <lineage>
        <taxon>Eukaryota</taxon>
        <taxon>Metazoa</taxon>
        <taxon>Ecdysozoa</taxon>
        <taxon>Arthropoda</taxon>
        <taxon>Hexapoda</taxon>
        <taxon>Insecta</taxon>
        <taxon>Pterygota</taxon>
        <taxon>Neoptera</taxon>
        <taxon>Endopterygota</taxon>
        <taxon>Hymenoptera</taxon>
        <taxon>Apocrita</taxon>
        <taxon>Aculeata</taxon>
        <taxon>Formicoidea</taxon>
        <taxon>Formicidae</taxon>
        <taxon>Formicinae</taxon>
        <taxon>Lasius</taxon>
        <taxon>Lasius</taxon>
    </lineage>
</organism>
<comment type="caution">
    <text evidence="3">The sequence shown here is derived from an EMBL/GenBank/DDBJ whole genome shotgun (WGS) entry which is preliminary data.</text>
</comment>
<feature type="domain" description="DUF5641" evidence="2">
    <location>
        <begin position="76"/>
        <end position="153"/>
    </location>
</feature>
<feature type="region of interest" description="Disordered" evidence="1">
    <location>
        <begin position="217"/>
        <end position="237"/>
    </location>
</feature>
<accession>A0A0J7KJ05</accession>
<dbReference type="Proteomes" id="UP000036403">
    <property type="component" value="Unassembled WGS sequence"/>
</dbReference>
<dbReference type="InterPro" id="IPR040676">
    <property type="entry name" value="DUF5641"/>
</dbReference>
<dbReference type="OrthoDB" id="6432478at2759"/>
<evidence type="ECO:0000313" key="4">
    <source>
        <dbReference type="Proteomes" id="UP000036403"/>
    </source>
</evidence>
<proteinExistence type="predicted"/>
<protein>
    <recommendedName>
        <fullName evidence="2">DUF5641 domain-containing protein</fullName>
    </recommendedName>
</protein>
<feature type="region of interest" description="Disordered" evidence="1">
    <location>
        <begin position="153"/>
        <end position="186"/>
    </location>
</feature>
<evidence type="ECO:0000256" key="1">
    <source>
        <dbReference type="SAM" id="MobiDB-lite"/>
    </source>
</evidence>
<keyword evidence="4" id="KW-1185">Reference proteome</keyword>
<reference evidence="3 4" key="1">
    <citation type="submission" date="2015-04" db="EMBL/GenBank/DDBJ databases">
        <title>Lasius niger genome sequencing.</title>
        <authorList>
            <person name="Konorov E.A."/>
            <person name="Nikitin M.A."/>
            <person name="Kirill M.V."/>
            <person name="Chang P."/>
        </authorList>
    </citation>
    <scope>NUCLEOTIDE SEQUENCE [LARGE SCALE GENOMIC DNA]</scope>
    <source>
        <tissue evidence="3">Whole</tissue>
    </source>
</reference>
<sequence>MKRHFYAVTKGLILTFEECYTLLVEIEAVLNSRPLTPLSNDPRDLSVLTPSHLLIGDNMIQPVQNSYLETPDNRLSRWQHLQKARQDFWLRWQREYLSELQHRHKWTKGDPNLQEGTLVLLKEDHLPPLQWALGRIVAVHPGADGEVRVVLTQPATPPGETGRQERAPTPRSAVPSTSEVKSSGCIQPRRYRASSKVVGTGPDGEVIYKSVLEPIEGGSDMDLELPEEVRSTDRTKV</sequence>
<name>A0A0J7KJ05_LASNI</name>
<dbReference type="AlphaFoldDB" id="A0A0J7KJ05"/>